<sequence>MGFLEDLIRGNPKNKNTIYTIDRQHGSGGYEIANLLSKKLNIPLYDENLIELKTLEGKVNPDNISKEDSFLQGTIYDLYRENYSYSQEDITNVDAAFLANSKTIRDFAKSGSCIIMGKCSNYVLREYDNIFNVFISADEEFRINRLMEFYDSTDEKAIYKMRKKDLRRKNHYNRFTNGEWGMGDEYDLIINSSKYSFEDIVNIILESAKLKK</sequence>
<dbReference type="EMBL" id="JAGGLJ010000007">
    <property type="protein sequence ID" value="MBP2025392.1"/>
    <property type="molecule type" value="Genomic_DNA"/>
</dbReference>
<keyword evidence="1" id="KW-0808">Transferase</keyword>
<evidence type="ECO:0000313" key="2">
    <source>
        <dbReference type="Proteomes" id="UP001519306"/>
    </source>
</evidence>
<organism evidence="1 2">
    <name type="scientific">Peptoniphilus stercorisuis</name>
    <dbReference type="NCBI Taxonomy" id="1436965"/>
    <lineage>
        <taxon>Bacteria</taxon>
        <taxon>Bacillati</taxon>
        <taxon>Bacillota</taxon>
        <taxon>Tissierellia</taxon>
        <taxon>Tissierellales</taxon>
        <taxon>Peptoniphilaceae</taxon>
        <taxon>Peptoniphilus</taxon>
    </lineage>
</organism>
<name>A0ABS4KC82_9FIRM</name>
<proteinExistence type="predicted"/>
<dbReference type="Pfam" id="PF13189">
    <property type="entry name" value="Cytidylate_kin2"/>
    <property type="match status" value="1"/>
</dbReference>
<keyword evidence="1" id="KW-0418">Kinase</keyword>
<dbReference type="InterPro" id="IPR027417">
    <property type="entry name" value="P-loop_NTPase"/>
</dbReference>
<dbReference type="SUPFAM" id="SSF52540">
    <property type="entry name" value="P-loop containing nucleoside triphosphate hydrolases"/>
    <property type="match status" value="1"/>
</dbReference>
<accession>A0ABS4KC82</accession>
<comment type="caution">
    <text evidence="1">The sequence shown here is derived from an EMBL/GenBank/DDBJ whole genome shotgun (WGS) entry which is preliminary data.</text>
</comment>
<dbReference type="Gene3D" id="3.40.50.300">
    <property type="entry name" value="P-loop containing nucleotide triphosphate hydrolases"/>
    <property type="match status" value="1"/>
</dbReference>
<protein>
    <submittedName>
        <fullName evidence="1">Cytidylate kinase</fullName>
    </submittedName>
</protein>
<reference evidence="1 2" key="1">
    <citation type="submission" date="2021-03" db="EMBL/GenBank/DDBJ databases">
        <title>Genomic Encyclopedia of Type Strains, Phase IV (KMG-IV): sequencing the most valuable type-strain genomes for metagenomic binning, comparative biology and taxonomic classification.</title>
        <authorList>
            <person name="Goeker M."/>
        </authorList>
    </citation>
    <scope>NUCLEOTIDE SEQUENCE [LARGE SCALE GENOMIC DNA]</scope>
    <source>
        <strain evidence="1 2">DSM 27563</strain>
    </source>
</reference>
<evidence type="ECO:0000313" key="1">
    <source>
        <dbReference type="EMBL" id="MBP2025392.1"/>
    </source>
</evidence>
<dbReference type="GO" id="GO:0016301">
    <property type="term" value="F:kinase activity"/>
    <property type="evidence" value="ECO:0007669"/>
    <property type="project" value="UniProtKB-KW"/>
</dbReference>
<dbReference type="Proteomes" id="UP001519306">
    <property type="component" value="Unassembled WGS sequence"/>
</dbReference>
<dbReference type="RefSeq" id="WP_210060683.1">
    <property type="nucleotide sequence ID" value="NZ_JAGGLJ010000007.1"/>
</dbReference>
<keyword evidence="2" id="KW-1185">Reference proteome</keyword>
<gene>
    <name evidence="1" type="ORF">J2Z71_000922</name>
</gene>